<accession>A0ABU0ESL6</accession>
<dbReference type="SUPFAM" id="SSF63829">
    <property type="entry name" value="Calcium-dependent phosphotriesterase"/>
    <property type="match status" value="1"/>
</dbReference>
<evidence type="ECO:0000313" key="2">
    <source>
        <dbReference type="EMBL" id="MDQ0378284.1"/>
    </source>
</evidence>
<evidence type="ECO:0000256" key="1">
    <source>
        <dbReference type="SAM" id="MobiDB-lite"/>
    </source>
</evidence>
<comment type="caution">
    <text evidence="2">The sequence shown here is derived from an EMBL/GenBank/DDBJ whole genome shotgun (WGS) entry which is preliminary data.</text>
</comment>
<keyword evidence="3" id="KW-1185">Reference proteome</keyword>
<dbReference type="Pfam" id="PF05787">
    <property type="entry name" value="PhoX"/>
    <property type="match status" value="1"/>
</dbReference>
<dbReference type="InterPro" id="IPR006311">
    <property type="entry name" value="TAT_signal"/>
</dbReference>
<dbReference type="RefSeq" id="WP_306990922.1">
    <property type="nucleotide sequence ID" value="NZ_JAUSUT010000001.1"/>
</dbReference>
<organism evidence="2 3">
    <name type="scientific">Amycolatopsis thermophila</name>
    <dbReference type="NCBI Taxonomy" id="206084"/>
    <lineage>
        <taxon>Bacteria</taxon>
        <taxon>Bacillati</taxon>
        <taxon>Actinomycetota</taxon>
        <taxon>Actinomycetes</taxon>
        <taxon>Pseudonocardiales</taxon>
        <taxon>Pseudonocardiaceae</taxon>
        <taxon>Amycolatopsis</taxon>
    </lineage>
</organism>
<feature type="region of interest" description="Disordered" evidence="1">
    <location>
        <begin position="650"/>
        <end position="671"/>
    </location>
</feature>
<dbReference type="EMBL" id="JAUSUT010000001">
    <property type="protein sequence ID" value="MDQ0378284.1"/>
    <property type="molecule type" value="Genomic_DNA"/>
</dbReference>
<dbReference type="PANTHER" id="PTHR35399">
    <property type="entry name" value="SLR8030 PROTEIN"/>
    <property type="match status" value="1"/>
</dbReference>
<name>A0ABU0ESL6_9PSEU</name>
<protein>
    <submittedName>
        <fullName evidence="2">Secreted PhoX family phosphatase</fullName>
    </submittedName>
</protein>
<proteinExistence type="predicted"/>
<dbReference type="Proteomes" id="UP001229651">
    <property type="component" value="Unassembled WGS sequence"/>
</dbReference>
<dbReference type="PROSITE" id="PS51318">
    <property type="entry name" value="TAT"/>
    <property type="match status" value="1"/>
</dbReference>
<dbReference type="PANTHER" id="PTHR35399:SF2">
    <property type="entry name" value="DUF839 DOMAIN-CONTAINING PROTEIN"/>
    <property type="match status" value="1"/>
</dbReference>
<evidence type="ECO:0000313" key="3">
    <source>
        <dbReference type="Proteomes" id="UP001229651"/>
    </source>
</evidence>
<sequence length="682" mass="73238">MSFTPGRLLPLLTHTSGRAATTCIYRCGNQCAHEAPNESSNEYFGDVVKGVSRRGAFKAGAVMAATAGAFAALSGGATASAAVPPALAGGGNGRPVPGTDFTPVAPNKADAVVIPDGWDQNVVIRWGDPVVPGAPKFDIAKQTASAQAEQFGYNNDFVGLIPQDAAGRRYLMVVNHEYTTETQMFPPGQYSADNPTEEQVKIGWAAHGLSVVQVVRRPQGGLEVVPSRYGRRITLDTTFEVRGPAAGSKYLKTSADPTGTKVRGTQNNCSGGVTPWGTVLSGEENFHQYFANSEKVADPVTQARLTRYGIGKGTSTRKWERFDKRWDVPQEPNEVNRFGWVVEIDPNDPDSTPVKHTALGRFKHEAANVKITKDGRVAVYSGDDERFEYIYKFVSKGKYKKGTSALARRHNSALLDDGTLYVAKFTGDSPASEIDGTGKLPADHEFDGRGEWIPLASGDRSFVEGFTAEEVYVFTRQAADKAGATKMDRPEDIEPNPVNGRIYAALTNNTDRGAAGKAGADEANPRVGNKNGHILEWGEDRGDAASLTFSWRLLLVCGDPATADTYFGGFPKDQVSPISCPDNVAFDPYGNLWISTDGNALGMNDGLFAVPVDGPNRGQVKQFLTVPIGAETCGPNVTNDFVTVAVQHPGEGGTVEKPQSHWPDGGSNLPRPAVVSVWRKRR</sequence>
<dbReference type="InterPro" id="IPR008557">
    <property type="entry name" value="PhoX"/>
</dbReference>
<reference evidence="2 3" key="1">
    <citation type="submission" date="2023-07" db="EMBL/GenBank/DDBJ databases">
        <title>Sequencing the genomes of 1000 actinobacteria strains.</title>
        <authorList>
            <person name="Klenk H.-P."/>
        </authorList>
    </citation>
    <scope>NUCLEOTIDE SEQUENCE [LARGE SCALE GENOMIC DNA]</scope>
    <source>
        <strain evidence="2 3">DSM 45805</strain>
    </source>
</reference>
<gene>
    <name evidence="2" type="ORF">FB470_002278</name>
</gene>